<dbReference type="InterPro" id="IPR032675">
    <property type="entry name" value="LRR_dom_sf"/>
</dbReference>
<name>A0A9J5YEQ4_SOLCO</name>
<evidence type="ECO:0000313" key="1">
    <source>
        <dbReference type="EMBL" id="KAG5598745.1"/>
    </source>
</evidence>
<dbReference type="Gene3D" id="3.80.10.10">
    <property type="entry name" value="Ribonuclease Inhibitor"/>
    <property type="match status" value="1"/>
</dbReference>
<accession>A0A9J5YEQ4</accession>
<dbReference type="PANTHER" id="PTHR11017">
    <property type="entry name" value="LEUCINE-RICH REPEAT-CONTAINING PROTEIN"/>
    <property type="match status" value="1"/>
</dbReference>
<comment type="caution">
    <text evidence="1">The sequence shown here is derived from an EMBL/GenBank/DDBJ whole genome shotgun (WGS) entry which is preliminary data.</text>
</comment>
<protein>
    <submittedName>
        <fullName evidence="1">Uncharacterized protein</fullName>
    </submittedName>
</protein>
<evidence type="ECO:0000313" key="2">
    <source>
        <dbReference type="Proteomes" id="UP000824120"/>
    </source>
</evidence>
<dbReference type="GO" id="GO:0005524">
    <property type="term" value="F:ATP binding"/>
    <property type="evidence" value="ECO:0007669"/>
    <property type="project" value="UniProtKB-KW"/>
</dbReference>
<organism evidence="1 2">
    <name type="scientific">Solanum commersonii</name>
    <name type="common">Commerson's wild potato</name>
    <name type="synonym">Commerson's nightshade</name>
    <dbReference type="NCBI Taxonomy" id="4109"/>
    <lineage>
        <taxon>Eukaryota</taxon>
        <taxon>Viridiplantae</taxon>
        <taxon>Streptophyta</taxon>
        <taxon>Embryophyta</taxon>
        <taxon>Tracheophyta</taxon>
        <taxon>Spermatophyta</taxon>
        <taxon>Magnoliopsida</taxon>
        <taxon>eudicotyledons</taxon>
        <taxon>Gunneridae</taxon>
        <taxon>Pentapetalae</taxon>
        <taxon>asterids</taxon>
        <taxon>lamiids</taxon>
        <taxon>Solanales</taxon>
        <taxon>Solanaceae</taxon>
        <taxon>Solanoideae</taxon>
        <taxon>Solaneae</taxon>
        <taxon>Solanum</taxon>
    </lineage>
</organism>
<gene>
    <name evidence="1" type="ORF">H5410_030115</name>
</gene>
<sequence length="176" mass="20903">MKKHRILCICDGNEFCGITSSSSSSNSNCHDGSIEYLYNDLCWFIWHEYPWKLLPKNFKPRRLVHLNLRWNSLHHLWNETKVMFYLRYLGDAKFGAFESTSLEEVHHSLEYCRKLIQFNLNECISLKRFRYVNEELLESVNLNHCSSLEKFPEFLGRMKPELEITLSFSGIRNLSS</sequence>
<dbReference type="SUPFAM" id="SSF52058">
    <property type="entry name" value="L domain-like"/>
    <property type="match status" value="1"/>
</dbReference>
<dbReference type="InterPro" id="IPR044974">
    <property type="entry name" value="Disease_R_plants"/>
</dbReference>
<dbReference type="GO" id="GO:0006952">
    <property type="term" value="P:defense response"/>
    <property type="evidence" value="ECO:0007669"/>
    <property type="project" value="InterPro"/>
</dbReference>
<dbReference type="Proteomes" id="UP000824120">
    <property type="component" value="Chromosome 6"/>
</dbReference>
<proteinExistence type="predicted"/>
<dbReference type="OrthoDB" id="1733683at2759"/>
<reference evidence="1 2" key="1">
    <citation type="submission" date="2020-09" db="EMBL/GenBank/DDBJ databases">
        <title>De no assembly of potato wild relative species, Solanum commersonii.</title>
        <authorList>
            <person name="Cho K."/>
        </authorList>
    </citation>
    <scope>NUCLEOTIDE SEQUENCE [LARGE SCALE GENOMIC DNA]</scope>
    <source>
        <strain evidence="1">LZ3.2</strain>
        <tissue evidence="1">Leaf</tissue>
    </source>
</reference>
<dbReference type="PANTHER" id="PTHR11017:SF573">
    <property type="entry name" value="ADP-RIBOSYL CYCLASE_CYCLIC ADP-RIBOSE HYDROLASE"/>
    <property type="match status" value="1"/>
</dbReference>
<dbReference type="AlphaFoldDB" id="A0A9J5YEQ4"/>
<keyword evidence="2" id="KW-1185">Reference proteome</keyword>
<dbReference type="EMBL" id="JACXVP010000006">
    <property type="protein sequence ID" value="KAG5598745.1"/>
    <property type="molecule type" value="Genomic_DNA"/>
</dbReference>